<dbReference type="PROSITE" id="PS50042">
    <property type="entry name" value="CNMP_BINDING_3"/>
    <property type="match status" value="1"/>
</dbReference>
<evidence type="ECO:0000256" key="6">
    <source>
        <dbReference type="ARBA" id="ARBA00023136"/>
    </source>
</evidence>
<dbReference type="OrthoDB" id="426293at2759"/>
<feature type="compositionally biased region" description="Polar residues" evidence="10">
    <location>
        <begin position="867"/>
        <end position="879"/>
    </location>
</feature>
<evidence type="ECO:0000256" key="4">
    <source>
        <dbReference type="ARBA" id="ARBA00022989"/>
    </source>
</evidence>
<feature type="compositionally biased region" description="Basic and acidic residues" evidence="10">
    <location>
        <begin position="880"/>
        <end position="889"/>
    </location>
</feature>
<gene>
    <name evidence="13" type="ORF">A3770_18p81100</name>
</gene>
<proteinExistence type="predicted"/>
<dbReference type="AlphaFoldDB" id="A0A5B8N0N4"/>
<sequence>MRFSLFNKPNKVQAINDEDVGSPMDVASRADESFPDEDEGQQFPGMGKGGGNRKSRFVLKSFFKGGNAKEGQGKREKTPELATHRMLGINTLITDSFYQDKEDEADEWRSQMDLFADAYETESVAQSRNSLTPAADDVKVTNQGRKKKRPSFMEVADKNQSYLIRSLFGEMPSQPNTPRLSVTGSRRRSIPKRVQSFNLFNFSFKDARFGNAIHPFGAFRQNWDTMCMLLIAYTMILLPVRFAFYWNRASEDWDWYKTFDTIIDFFFCADVILNFYTGYIDERLDTIILKRDKIVTHYLKTTFILDLLASFPYELVQGIFVLNLTGVLRLWRLTRLMRLLRLQRMFRYSKRMAFLEKVPVYIKRMGNMFCLVFVFAHWNACFQYFVAELTHFPENSWVTIDGIIDETIFEKYSWCLFRAFSHMLCIGYGHTTPQNVSEVWVVQISMVSGASIYALFVGIIATLMIQVDASTAIYNQKIDTLKQYAQHRRLPNELTKRILSSFNLRWKKYKAFDEAEVLDCLPASIKTEVCLFAARDLVKSLPFLHNAEEGLILMLVNMLKPQTFIKKELIIREGEVAKEMYFLNEGTVQVESNGTIITLLRRGSYFGEIGLLRQSKRVASVRAKSNVDAYALTKEDFVTLMTHYPDSAVAMGKIAEHRKYNLDKAKSRKSTMPGANKNKSFLESVEELEKISMQTDRYKRSRTVSRMKEFLARRNSLYNMPEGEMADALAINKLQSEMSKAAGGDSEGGSEKNLSPGDGPARQMSTVIESESEGVVAMGGGGGGGGGGGSAVGDDVLLGEKEQIDKLKSELAKRELQLQKKELEVIEREERIEVREKNLSMMDDLDGLTRDDVNLEDNEPVAKIDPPSSTFPNIITTSNDNDKGGEEEG</sequence>
<dbReference type="Pfam" id="PF00520">
    <property type="entry name" value="Ion_trans"/>
    <property type="match status" value="1"/>
</dbReference>
<accession>A0A5B8N0N4</accession>
<evidence type="ECO:0000256" key="8">
    <source>
        <dbReference type="ARBA" id="ARBA00023303"/>
    </source>
</evidence>
<feature type="transmembrane region" description="Helical" evidence="11">
    <location>
        <begin position="226"/>
        <end position="246"/>
    </location>
</feature>
<dbReference type="PROSITE" id="PS00888">
    <property type="entry name" value="CNMP_BINDING_1"/>
    <property type="match status" value="1"/>
</dbReference>
<keyword evidence="4 11" id="KW-1133">Transmembrane helix</keyword>
<evidence type="ECO:0000256" key="11">
    <source>
        <dbReference type="SAM" id="Phobius"/>
    </source>
</evidence>
<dbReference type="PANTHER" id="PTHR45689:SF5">
    <property type="entry name" value="I[[H]] CHANNEL, ISOFORM E"/>
    <property type="match status" value="1"/>
</dbReference>
<feature type="region of interest" description="Disordered" evidence="10">
    <location>
        <begin position="857"/>
        <end position="889"/>
    </location>
</feature>
<feature type="transmembrane region" description="Helical" evidence="11">
    <location>
        <begin position="368"/>
        <end position="387"/>
    </location>
</feature>
<dbReference type="Pfam" id="PF00027">
    <property type="entry name" value="cNMP_binding"/>
    <property type="match status" value="1"/>
</dbReference>
<dbReference type="FunFam" id="1.10.287.630:FF:000001">
    <property type="entry name" value="Cyclic nucleotide-gated channel alpha 3"/>
    <property type="match status" value="1"/>
</dbReference>
<dbReference type="Proteomes" id="UP000316726">
    <property type="component" value="Chromosome 18"/>
</dbReference>
<keyword evidence="5" id="KW-0406">Ion transport</keyword>
<feature type="domain" description="Cyclic nucleotide-binding" evidence="12">
    <location>
        <begin position="543"/>
        <end position="641"/>
    </location>
</feature>
<comment type="subcellular location">
    <subcellularLocation>
        <location evidence="1">Membrane</location>
        <topology evidence="1">Multi-pass membrane protein</topology>
    </subcellularLocation>
</comment>
<dbReference type="PANTHER" id="PTHR45689">
    <property type="entry name" value="I[[H]] CHANNEL, ISOFORM E"/>
    <property type="match status" value="1"/>
</dbReference>
<dbReference type="SUPFAM" id="SSF51206">
    <property type="entry name" value="cAMP-binding domain-like"/>
    <property type="match status" value="1"/>
</dbReference>
<dbReference type="InterPro" id="IPR005821">
    <property type="entry name" value="Ion_trans_dom"/>
</dbReference>
<keyword evidence="8" id="KW-0407">Ion channel</keyword>
<feature type="transmembrane region" description="Helical" evidence="11">
    <location>
        <begin position="315"/>
        <end position="331"/>
    </location>
</feature>
<dbReference type="GO" id="GO:0003254">
    <property type="term" value="P:regulation of membrane depolarization"/>
    <property type="evidence" value="ECO:0007669"/>
    <property type="project" value="TreeGrafter"/>
</dbReference>
<feature type="transmembrane region" description="Helical" evidence="11">
    <location>
        <begin position="440"/>
        <end position="465"/>
    </location>
</feature>
<reference evidence="13 14" key="1">
    <citation type="submission" date="2018-07" db="EMBL/GenBank/DDBJ databases">
        <title>The complete nuclear genome of the prasinophyte Chloropicon primus (CCMP1205).</title>
        <authorList>
            <person name="Pombert J.-F."/>
            <person name="Otis C."/>
            <person name="Turmel M."/>
            <person name="Lemieux C."/>
        </authorList>
    </citation>
    <scope>NUCLEOTIDE SEQUENCE [LARGE SCALE GENOMIC DNA]</scope>
    <source>
        <strain evidence="13 14">CCMP1205</strain>
    </source>
</reference>
<dbReference type="GO" id="GO:0035725">
    <property type="term" value="P:sodium ion transmembrane transport"/>
    <property type="evidence" value="ECO:0007669"/>
    <property type="project" value="TreeGrafter"/>
</dbReference>
<feature type="coiled-coil region" evidence="9">
    <location>
        <begin position="797"/>
        <end position="833"/>
    </location>
</feature>
<dbReference type="InterPro" id="IPR018490">
    <property type="entry name" value="cNMP-bd_dom_sf"/>
</dbReference>
<dbReference type="GO" id="GO:0005249">
    <property type="term" value="F:voltage-gated potassium channel activity"/>
    <property type="evidence" value="ECO:0007669"/>
    <property type="project" value="TreeGrafter"/>
</dbReference>
<dbReference type="CDD" id="cd00038">
    <property type="entry name" value="CAP_ED"/>
    <property type="match status" value="1"/>
</dbReference>
<dbReference type="InterPro" id="IPR014710">
    <property type="entry name" value="RmlC-like_jellyroll"/>
</dbReference>
<keyword evidence="9" id="KW-0175">Coiled coil</keyword>
<dbReference type="Gene3D" id="1.10.287.70">
    <property type="match status" value="1"/>
</dbReference>
<evidence type="ECO:0000256" key="9">
    <source>
        <dbReference type="SAM" id="Coils"/>
    </source>
</evidence>
<evidence type="ECO:0000256" key="2">
    <source>
        <dbReference type="ARBA" id="ARBA00022448"/>
    </source>
</evidence>
<keyword evidence="6 11" id="KW-0472">Membrane</keyword>
<evidence type="ECO:0000259" key="12">
    <source>
        <dbReference type="PROSITE" id="PS50042"/>
    </source>
</evidence>
<feature type="region of interest" description="Disordered" evidence="10">
    <location>
        <begin position="738"/>
        <end position="763"/>
    </location>
</feature>
<dbReference type="InterPro" id="IPR051413">
    <property type="entry name" value="K/Na_HCN_channel"/>
</dbReference>
<protein>
    <submittedName>
        <fullName evidence="13">Cyclic nucleotide-binding domain-containing protein</fullName>
    </submittedName>
</protein>
<keyword evidence="2" id="KW-0813">Transport</keyword>
<name>A0A5B8N0N4_9CHLO</name>
<evidence type="ECO:0000256" key="7">
    <source>
        <dbReference type="ARBA" id="ARBA00023286"/>
    </source>
</evidence>
<dbReference type="Gene3D" id="1.10.287.630">
    <property type="entry name" value="Helix hairpin bin"/>
    <property type="match status" value="1"/>
</dbReference>
<dbReference type="EMBL" id="CP031051">
    <property type="protein sequence ID" value="QDZ25592.1"/>
    <property type="molecule type" value="Genomic_DNA"/>
</dbReference>
<evidence type="ECO:0000256" key="3">
    <source>
        <dbReference type="ARBA" id="ARBA00022692"/>
    </source>
</evidence>
<dbReference type="SMART" id="SM00100">
    <property type="entry name" value="cNMP"/>
    <property type="match status" value="1"/>
</dbReference>
<dbReference type="SUPFAM" id="SSF81324">
    <property type="entry name" value="Voltage-gated potassium channels"/>
    <property type="match status" value="1"/>
</dbReference>
<dbReference type="InterPro" id="IPR018488">
    <property type="entry name" value="cNMP-bd_CS"/>
</dbReference>
<organism evidence="13 14">
    <name type="scientific">Chloropicon primus</name>
    <dbReference type="NCBI Taxonomy" id="1764295"/>
    <lineage>
        <taxon>Eukaryota</taxon>
        <taxon>Viridiplantae</taxon>
        <taxon>Chlorophyta</taxon>
        <taxon>Chloropicophyceae</taxon>
        <taxon>Chloropicales</taxon>
        <taxon>Chloropicaceae</taxon>
        <taxon>Chloropicon</taxon>
    </lineage>
</organism>
<feature type="region of interest" description="Disordered" evidence="10">
    <location>
        <begin position="1"/>
        <end position="51"/>
    </location>
</feature>
<evidence type="ECO:0000256" key="1">
    <source>
        <dbReference type="ARBA" id="ARBA00004141"/>
    </source>
</evidence>
<keyword evidence="7" id="KW-1071">Ligand-gated ion channel</keyword>
<evidence type="ECO:0000256" key="10">
    <source>
        <dbReference type="SAM" id="MobiDB-lite"/>
    </source>
</evidence>
<keyword evidence="14" id="KW-1185">Reference proteome</keyword>
<dbReference type="GO" id="GO:0098855">
    <property type="term" value="C:HCN channel complex"/>
    <property type="evidence" value="ECO:0007669"/>
    <property type="project" value="TreeGrafter"/>
</dbReference>
<dbReference type="InterPro" id="IPR000595">
    <property type="entry name" value="cNMP-bd_dom"/>
</dbReference>
<dbReference type="Gene3D" id="2.60.120.10">
    <property type="entry name" value="Jelly Rolls"/>
    <property type="match status" value="1"/>
</dbReference>
<evidence type="ECO:0000313" key="13">
    <source>
        <dbReference type="EMBL" id="QDZ25592.1"/>
    </source>
</evidence>
<evidence type="ECO:0000256" key="5">
    <source>
        <dbReference type="ARBA" id="ARBA00023065"/>
    </source>
</evidence>
<keyword evidence="3 11" id="KW-0812">Transmembrane</keyword>
<evidence type="ECO:0000313" key="14">
    <source>
        <dbReference type="Proteomes" id="UP000316726"/>
    </source>
</evidence>